<name>A0A8J6TZV3_9FLAO</name>
<organism evidence="2 3">
    <name type="scientific">Taishania pollutisoli</name>
    <dbReference type="NCBI Taxonomy" id="2766479"/>
    <lineage>
        <taxon>Bacteria</taxon>
        <taxon>Pseudomonadati</taxon>
        <taxon>Bacteroidota</taxon>
        <taxon>Flavobacteriia</taxon>
        <taxon>Flavobacteriales</taxon>
        <taxon>Crocinitomicaceae</taxon>
        <taxon>Taishania</taxon>
    </lineage>
</organism>
<dbReference type="EMBL" id="JACVEL010000005">
    <property type="protein sequence ID" value="MBC9812638.1"/>
    <property type="molecule type" value="Genomic_DNA"/>
</dbReference>
<protein>
    <submittedName>
        <fullName evidence="2">Uncharacterized protein</fullName>
    </submittedName>
</protein>
<reference evidence="2" key="1">
    <citation type="submission" date="2020-09" db="EMBL/GenBank/DDBJ databases">
        <title>Taishania pollutisoli gen. nov., sp. nov., Isolated from Tetrabromobisphenol A-Contaminated Soil.</title>
        <authorList>
            <person name="Chen Q."/>
        </authorList>
    </citation>
    <scope>NUCLEOTIDE SEQUENCE</scope>
    <source>
        <strain evidence="2">CZZ-1</strain>
    </source>
</reference>
<dbReference type="RefSeq" id="WP_216714105.1">
    <property type="nucleotide sequence ID" value="NZ_JACVEL010000005.1"/>
</dbReference>
<keyword evidence="1" id="KW-1133">Transmembrane helix</keyword>
<feature type="transmembrane region" description="Helical" evidence="1">
    <location>
        <begin position="32"/>
        <end position="54"/>
    </location>
</feature>
<evidence type="ECO:0000313" key="2">
    <source>
        <dbReference type="EMBL" id="MBC9812638.1"/>
    </source>
</evidence>
<feature type="transmembrane region" description="Helical" evidence="1">
    <location>
        <begin position="106"/>
        <end position="127"/>
    </location>
</feature>
<evidence type="ECO:0000313" key="3">
    <source>
        <dbReference type="Proteomes" id="UP000652681"/>
    </source>
</evidence>
<feature type="transmembrane region" description="Helical" evidence="1">
    <location>
        <begin position="66"/>
        <end position="86"/>
    </location>
</feature>
<dbReference type="AlphaFoldDB" id="A0A8J6TZV3"/>
<keyword evidence="1" id="KW-0812">Transmembrane</keyword>
<gene>
    <name evidence="2" type="ORF">H9Y05_09160</name>
</gene>
<keyword evidence="1" id="KW-0472">Membrane</keyword>
<accession>A0A8J6TZV3</accession>
<comment type="caution">
    <text evidence="2">The sequence shown here is derived from an EMBL/GenBank/DDBJ whole genome shotgun (WGS) entry which is preliminary data.</text>
</comment>
<sequence>MEKLKKVYYYLFYQFYKWYEKGPSVWWSDWKAALSIDVLSIFLGISFITYYTVYVDKYFRLGDGKFFLLGYVLLVAVPNYFIFHHRDQWKDIVKEFDQLPKRTNKIGGWIVFGVVMLVITNMVFAFYQMSLVDWSQYR</sequence>
<keyword evidence="3" id="KW-1185">Reference proteome</keyword>
<proteinExistence type="predicted"/>
<dbReference type="Proteomes" id="UP000652681">
    <property type="component" value="Unassembled WGS sequence"/>
</dbReference>
<evidence type="ECO:0000256" key="1">
    <source>
        <dbReference type="SAM" id="Phobius"/>
    </source>
</evidence>